<feature type="transmembrane region" description="Helical" evidence="6">
    <location>
        <begin position="315"/>
        <end position="335"/>
    </location>
</feature>
<evidence type="ECO:0000256" key="3">
    <source>
        <dbReference type="ARBA" id="ARBA00022692"/>
    </source>
</evidence>
<feature type="transmembrane region" description="Helical" evidence="6">
    <location>
        <begin position="171"/>
        <end position="191"/>
    </location>
</feature>
<keyword evidence="8" id="KW-1185">Reference proteome</keyword>
<evidence type="ECO:0000256" key="5">
    <source>
        <dbReference type="ARBA" id="ARBA00023136"/>
    </source>
</evidence>
<dbReference type="Gene3D" id="1.20.1250.20">
    <property type="entry name" value="MFS general substrate transporter like domains"/>
    <property type="match status" value="1"/>
</dbReference>
<comment type="caution">
    <text evidence="7">The sequence shown here is derived from an EMBL/GenBank/DDBJ whole genome shotgun (WGS) entry which is preliminary data.</text>
</comment>
<gene>
    <name evidence="7" type="ORF">LMG27952_01085</name>
</gene>
<dbReference type="Proteomes" id="UP000656319">
    <property type="component" value="Unassembled WGS sequence"/>
</dbReference>
<feature type="transmembrane region" description="Helical" evidence="6">
    <location>
        <begin position="56"/>
        <end position="75"/>
    </location>
</feature>
<dbReference type="RefSeq" id="WP_201694865.1">
    <property type="nucleotide sequence ID" value="NZ_CAJHCQ010000002.1"/>
</dbReference>
<dbReference type="EMBL" id="CAJHCQ010000002">
    <property type="protein sequence ID" value="CAD6518955.1"/>
    <property type="molecule type" value="Genomic_DNA"/>
</dbReference>
<feature type="transmembrane region" description="Helical" evidence="6">
    <location>
        <begin position="111"/>
        <end position="134"/>
    </location>
</feature>
<evidence type="ECO:0000313" key="8">
    <source>
        <dbReference type="Proteomes" id="UP000656319"/>
    </source>
</evidence>
<evidence type="ECO:0000256" key="4">
    <source>
        <dbReference type="ARBA" id="ARBA00022989"/>
    </source>
</evidence>
<proteinExistence type="predicted"/>
<feature type="transmembrane region" description="Helical" evidence="6">
    <location>
        <begin position="383"/>
        <end position="403"/>
    </location>
</feature>
<reference evidence="7 8" key="1">
    <citation type="submission" date="2020-10" db="EMBL/GenBank/DDBJ databases">
        <authorList>
            <person name="Peeters C."/>
        </authorList>
    </citation>
    <scope>NUCLEOTIDE SEQUENCE [LARGE SCALE GENOMIC DNA]</scope>
    <source>
        <strain evidence="7 8">LMG 27952</strain>
    </source>
</reference>
<dbReference type="PANTHER" id="PTHR43385">
    <property type="entry name" value="RIBOFLAVIN TRANSPORTER RIBJ"/>
    <property type="match status" value="1"/>
</dbReference>
<feature type="transmembrane region" description="Helical" evidence="6">
    <location>
        <begin position="87"/>
        <end position="105"/>
    </location>
</feature>
<dbReference type="InterPro" id="IPR052983">
    <property type="entry name" value="MFS_Riboflavin_Transporter"/>
</dbReference>
<dbReference type="Pfam" id="PF07690">
    <property type="entry name" value="MFS_1"/>
    <property type="match status" value="1"/>
</dbReference>
<feature type="transmembrane region" description="Helical" evidence="6">
    <location>
        <begin position="291"/>
        <end position="309"/>
    </location>
</feature>
<keyword evidence="2" id="KW-0813">Transport</keyword>
<sequence>MPTPTHARPHGHDRPHAAAQTWALAVAQLVSWGTIYYAFSLFVVPMESAMGWSRTATNAALSVGLLVSGFAAYPVGTLIDRGHGRRVMVGGTLLASAMLVVWSQARNLPTLVAVWCGLGVAIAATLYDPVFAVVTRDFPRSYARKITLITLVAGFASTVFIPLTQGLIGEFGWRGALLALALVNLLVCLPVHGFAIHRGEPGEDTARQKAAREVSRASARNALRSPVFWALAVCFTAYYSTFVALTFHLIPLMRERAVAGTTVIVTMAAIGPAQVLARVVWFAVGRRAPPGLVAIVVTAAFPCSVVILMCAGTSAGWLLLFAIVYGGANGMMTILRGTIVQALLWTEGYGTVSGLLSMPANIAKGIAPIAGAAIWAIRASYAPVEWVVLIVSLISMAACVVAVRMAAPRVSDTESAASGRPK</sequence>
<name>A0ABN7HL68_9BURK</name>
<evidence type="ECO:0000256" key="6">
    <source>
        <dbReference type="SAM" id="Phobius"/>
    </source>
</evidence>
<keyword evidence="3 6" id="KW-0812">Transmembrane</keyword>
<evidence type="ECO:0000313" key="7">
    <source>
        <dbReference type="EMBL" id="CAD6518955.1"/>
    </source>
</evidence>
<dbReference type="InterPro" id="IPR011701">
    <property type="entry name" value="MFS"/>
</dbReference>
<accession>A0ABN7HL68</accession>
<protein>
    <recommendedName>
        <fullName evidence="9">MFS transporter</fullName>
    </recommendedName>
</protein>
<evidence type="ECO:0000256" key="1">
    <source>
        <dbReference type="ARBA" id="ARBA00004141"/>
    </source>
</evidence>
<organism evidence="7 8">
    <name type="scientific">Paraburkholderia hiiakae</name>
    <dbReference type="NCBI Taxonomy" id="1081782"/>
    <lineage>
        <taxon>Bacteria</taxon>
        <taxon>Pseudomonadati</taxon>
        <taxon>Pseudomonadota</taxon>
        <taxon>Betaproteobacteria</taxon>
        <taxon>Burkholderiales</taxon>
        <taxon>Burkholderiaceae</taxon>
        <taxon>Paraburkholderia</taxon>
    </lineage>
</organism>
<feature type="transmembrane region" description="Helical" evidence="6">
    <location>
        <begin position="262"/>
        <end position="284"/>
    </location>
</feature>
<evidence type="ECO:0000256" key="2">
    <source>
        <dbReference type="ARBA" id="ARBA00022448"/>
    </source>
</evidence>
<keyword evidence="4 6" id="KW-1133">Transmembrane helix</keyword>
<feature type="transmembrane region" description="Helical" evidence="6">
    <location>
        <begin position="227"/>
        <end position="250"/>
    </location>
</feature>
<keyword evidence="5 6" id="KW-0472">Membrane</keyword>
<dbReference type="SUPFAM" id="SSF103473">
    <property type="entry name" value="MFS general substrate transporter"/>
    <property type="match status" value="1"/>
</dbReference>
<feature type="transmembrane region" description="Helical" evidence="6">
    <location>
        <begin position="21"/>
        <end position="44"/>
    </location>
</feature>
<comment type="subcellular location">
    <subcellularLocation>
        <location evidence="1">Membrane</location>
        <topology evidence="1">Multi-pass membrane protein</topology>
    </subcellularLocation>
</comment>
<feature type="transmembrane region" description="Helical" evidence="6">
    <location>
        <begin position="146"/>
        <end position="165"/>
    </location>
</feature>
<dbReference type="InterPro" id="IPR036259">
    <property type="entry name" value="MFS_trans_sf"/>
</dbReference>
<evidence type="ECO:0008006" key="9">
    <source>
        <dbReference type="Google" id="ProtNLM"/>
    </source>
</evidence>
<dbReference type="PANTHER" id="PTHR43385:SF1">
    <property type="entry name" value="RIBOFLAVIN TRANSPORTER RIBJ"/>
    <property type="match status" value="1"/>
</dbReference>
<feature type="transmembrane region" description="Helical" evidence="6">
    <location>
        <begin position="355"/>
        <end position="377"/>
    </location>
</feature>